<evidence type="ECO:0000313" key="2">
    <source>
        <dbReference type="EMBL" id="PRW33842.1"/>
    </source>
</evidence>
<comment type="caution">
    <text evidence="2">The sequence shown here is derived from an EMBL/GenBank/DDBJ whole genome shotgun (WGS) entry which is preliminary data.</text>
</comment>
<dbReference type="OrthoDB" id="511964at2759"/>
<dbReference type="SUPFAM" id="SSF53850">
    <property type="entry name" value="Periplasmic binding protein-like II"/>
    <property type="match status" value="1"/>
</dbReference>
<proteinExistence type="predicted"/>
<feature type="domain" description="Solute-binding protein family 3/N-terminal" evidence="1">
    <location>
        <begin position="5"/>
        <end position="189"/>
    </location>
</feature>
<sequence length="440" mass="47590">MLPMIEWVCERAYFDCELVFQDTIPDMLQALVDGETDVCGATLSVDPEWTDRVEFIQPYFYSAGIALYMDQMAGQMLSEAGGWDAMSGQKVCAKPGLAQMTALEHQYGIQTVLVETHDEGCAAAANGTACTAYAFDAGRPKLCQEEGLVQAAGIPPLMTAPFAFSVNKNSTALARRISAALVETMRDGDRSVVLDWEKRYVTDQGALPNSELSQVVQAVSQFQAHQDACVALWVSPSAPPRLVLTPCHPCVNYACGYGVASSGQVQALALITSAVLGPGHFPTDEQMAVLGASAQLRHVRVPPSRLLCCRACEFSYNMVAVAHGGAPTGRMPCEGHCFATQLAYQGGRLDNHRITGRLNVACRRRRFSYTELLFILFPHPLLAGASSRLRGKRGQERDAELTLLMAEAAAAADAALAQQLAGAPAAHVEWEAEEWEEEEE</sequence>
<dbReference type="InterPro" id="IPR001638">
    <property type="entry name" value="Solute-binding_3/MltF_N"/>
</dbReference>
<reference evidence="2 3" key="1">
    <citation type="journal article" date="2018" name="Plant J.">
        <title>Genome sequences of Chlorella sorokiniana UTEX 1602 and Micractinium conductrix SAG 241.80: implications to maltose excretion by a green alga.</title>
        <authorList>
            <person name="Arriola M.B."/>
            <person name="Velmurugan N."/>
            <person name="Zhang Y."/>
            <person name="Plunkett M.H."/>
            <person name="Hondzo H."/>
            <person name="Barney B.M."/>
        </authorList>
    </citation>
    <scope>NUCLEOTIDE SEQUENCE [LARGE SCALE GENOMIC DNA]</scope>
    <source>
        <strain evidence="3">UTEX 1602</strain>
    </source>
</reference>
<organism evidence="2 3">
    <name type="scientific">Chlorella sorokiniana</name>
    <name type="common">Freshwater green alga</name>
    <dbReference type="NCBI Taxonomy" id="3076"/>
    <lineage>
        <taxon>Eukaryota</taxon>
        <taxon>Viridiplantae</taxon>
        <taxon>Chlorophyta</taxon>
        <taxon>core chlorophytes</taxon>
        <taxon>Trebouxiophyceae</taxon>
        <taxon>Chlorellales</taxon>
        <taxon>Chlorellaceae</taxon>
        <taxon>Chlorella clade</taxon>
        <taxon>Chlorella</taxon>
    </lineage>
</organism>
<evidence type="ECO:0000313" key="3">
    <source>
        <dbReference type="Proteomes" id="UP000239899"/>
    </source>
</evidence>
<dbReference type="AlphaFoldDB" id="A0A2P6THS7"/>
<dbReference type="Gene3D" id="3.40.190.10">
    <property type="entry name" value="Periplasmic binding protein-like II"/>
    <property type="match status" value="2"/>
</dbReference>
<keyword evidence="3" id="KW-1185">Reference proteome</keyword>
<dbReference type="Pfam" id="PF00497">
    <property type="entry name" value="SBP_bac_3"/>
    <property type="match status" value="1"/>
</dbReference>
<gene>
    <name evidence="2" type="ORF">C2E21_7421</name>
</gene>
<dbReference type="EMBL" id="LHPG02000015">
    <property type="protein sequence ID" value="PRW33842.1"/>
    <property type="molecule type" value="Genomic_DNA"/>
</dbReference>
<evidence type="ECO:0000259" key="1">
    <source>
        <dbReference type="Pfam" id="PF00497"/>
    </source>
</evidence>
<dbReference type="Proteomes" id="UP000239899">
    <property type="component" value="Unassembled WGS sequence"/>
</dbReference>
<name>A0A2P6THS7_CHLSO</name>
<accession>A0A2P6THS7</accession>
<protein>
    <submittedName>
        <fullName evidence="2">ABC transporter substrate-binding</fullName>
    </submittedName>
</protein>